<dbReference type="PROSITE" id="PS50887">
    <property type="entry name" value="GGDEF"/>
    <property type="match status" value="1"/>
</dbReference>
<dbReference type="InterPro" id="IPR011123">
    <property type="entry name" value="Y_Y_Y"/>
</dbReference>
<dbReference type="CDD" id="cd01949">
    <property type="entry name" value="GGDEF"/>
    <property type="match status" value="1"/>
</dbReference>
<evidence type="ECO:0000256" key="1">
    <source>
        <dbReference type="ARBA" id="ARBA00012528"/>
    </source>
</evidence>
<keyword evidence="3" id="KW-0808">Transferase</keyword>
<dbReference type="PANTHER" id="PTHR45138:SF6">
    <property type="entry name" value="DIGUANYLATE CYCLASE DGCN"/>
    <property type="match status" value="1"/>
</dbReference>
<dbReference type="InterPro" id="IPR015943">
    <property type="entry name" value="WD40/YVTN_repeat-like_dom_sf"/>
</dbReference>
<dbReference type="InterPro" id="IPR011110">
    <property type="entry name" value="Reg_prop"/>
</dbReference>
<dbReference type="EC" id="2.7.7.65" evidence="1"/>
<feature type="domain" description="GGDEF" evidence="2">
    <location>
        <begin position="859"/>
        <end position="998"/>
    </location>
</feature>
<organism evidence="3 4">
    <name type="scientific">Alteromonas gilva</name>
    <dbReference type="NCBI Taxonomy" id="2987522"/>
    <lineage>
        <taxon>Bacteria</taxon>
        <taxon>Pseudomonadati</taxon>
        <taxon>Pseudomonadota</taxon>
        <taxon>Gammaproteobacteria</taxon>
        <taxon>Alteromonadales</taxon>
        <taxon>Alteromonadaceae</taxon>
        <taxon>Alteromonas/Salinimonas group</taxon>
        <taxon>Alteromonas</taxon>
    </lineage>
</organism>
<dbReference type="SMART" id="SM00267">
    <property type="entry name" value="GGDEF"/>
    <property type="match status" value="1"/>
</dbReference>
<evidence type="ECO:0000259" key="2">
    <source>
        <dbReference type="PROSITE" id="PS50887"/>
    </source>
</evidence>
<keyword evidence="4" id="KW-1185">Reference proteome</keyword>
<name>A0ABT5L2G0_9ALTE</name>
<dbReference type="RefSeq" id="WP_273639588.1">
    <property type="nucleotide sequence ID" value="NZ_JAQQXP010000001.1"/>
</dbReference>
<evidence type="ECO:0000313" key="3">
    <source>
        <dbReference type="EMBL" id="MDC8830666.1"/>
    </source>
</evidence>
<proteinExistence type="predicted"/>
<dbReference type="NCBIfam" id="TIGR00254">
    <property type="entry name" value="GGDEF"/>
    <property type="match status" value="1"/>
</dbReference>
<dbReference type="InterPro" id="IPR000160">
    <property type="entry name" value="GGDEF_dom"/>
</dbReference>
<dbReference type="GO" id="GO:0052621">
    <property type="term" value="F:diguanylate cyclase activity"/>
    <property type="evidence" value="ECO:0007669"/>
    <property type="project" value="UniProtKB-EC"/>
</dbReference>
<dbReference type="Gene3D" id="2.130.10.10">
    <property type="entry name" value="YVTN repeat-like/Quinoprotein amine dehydrogenase"/>
    <property type="match status" value="3"/>
</dbReference>
<dbReference type="Pfam" id="PF00990">
    <property type="entry name" value="GGDEF"/>
    <property type="match status" value="1"/>
</dbReference>
<evidence type="ECO:0000313" key="4">
    <source>
        <dbReference type="Proteomes" id="UP001218788"/>
    </source>
</evidence>
<sequence length="1028" mass="113142">MQAAEPDWHKFSQPVFHVPLGASPLAEGPIGSVTEDNSGFIWLVAANGLWRWDSHTLVKANIEPYTFFNTTPQAKVVFTGTEGEVWLGTNQGLYQLQHGSMLFRPVAPELLGGISVKRGIAATINNHQIMVIAADRALYQFDIKQQQMLPIELPAGERIHAIHIDTANTLWVGTSHGLYRARANNTKFGPLQLESGFPATTRVSTISTTTSGLLTVGTAADGLFVKPPGQSFKNVALNTATPVWIFATTEIRPDVLLLGTFGDGLIEVNLSADPTQPSLRYYRHNRQQPARLTDNNIWILFTDSRGRVWIGAGGALNLLDAGNTGVQHVLAGSGQPGSLQRRKVLSVQAFNNQIVVGSGTQGIEVLTAQDGNIGNLWPDSVDPVETLYAGHNATLYASANFATVKMSPPHYTATPLQITGRPPNAFTSAFADTSQTLWLGGTDGLWQISRAEQTTTEIFANVSGERRIASLLAADKVLWIGTWQGLMRGDIDSTGQLVTRSITLVNQPVLRQQYISDLFVDKHNQLWVSTSGAGLFVLDRSGNWQQLTSADGLPGDAVKAIGGESTGLIWVGTSRGIAAIHAINHQVNSVVTGQQAVNSPYSGAAATQTPRGTIIFGGSAGLTIIHPEIIDNTNVNQPLPLVFTRINAVTAEGLQYSPLINHNQPFSVEPLPKRITFEFTALQYINPEQVVYRYRLQGRDENWTYTDAEHRVITLTTPDPGDYTLAVQYSLDGKNWSADTRLQTFNVQPAWYQTNTAKVAIVVLVLVIIFALHQLGLRHYRYRQAVLERRVAARTAELEAANIKLSQQAVALKQASLTDPLTGLNNRRFLDQNIERDITRLQRYYSDCRQHQTAPKDTADILFFIIDLDHFKVINDTFGHQAGDAVLVETKQRLAHIFRETDYLIRWGGEEFLVVTHETPREEAEALAERIVEVMNACEMSINETTEIDVTCSVGFAAYPLDKQRVDALSWQTTIAIADAALYGAKNNNRNTWLGVTSLDPGITDTTLQQIKQQPSNIFKHAPVLRRY</sequence>
<dbReference type="Proteomes" id="UP001218788">
    <property type="component" value="Unassembled WGS sequence"/>
</dbReference>
<reference evidence="3 4" key="1">
    <citation type="submission" date="2022-10" db="EMBL/GenBank/DDBJ databases">
        <title>Alteromonas sp. chi3 Genome sequencing.</title>
        <authorList>
            <person name="Park S."/>
        </authorList>
    </citation>
    <scope>NUCLEOTIDE SEQUENCE [LARGE SCALE GENOMIC DNA]</scope>
    <source>
        <strain evidence="4">chi3</strain>
    </source>
</reference>
<dbReference type="SUPFAM" id="SSF55073">
    <property type="entry name" value="Nucleotide cyclase"/>
    <property type="match status" value="1"/>
</dbReference>
<dbReference type="EMBL" id="JAQQXP010000001">
    <property type="protein sequence ID" value="MDC8830666.1"/>
    <property type="molecule type" value="Genomic_DNA"/>
</dbReference>
<dbReference type="SUPFAM" id="SSF63829">
    <property type="entry name" value="Calcium-dependent phosphotriesterase"/>
    <property type="match status" value="2"/>
</dbReference>
<gene>
    <name evidence="3" type="ORF">OIK42_07820</name>
</gene>
<dbReference type="Pfam" id="PF07495">
    <property type="entry name" value="Y_Y_Y"/>
    <property type="match status" value="1"/>
</dbReference>
<dbReference type="InterPro" id="IPR029787">
    <property type="entry name" value="Nucleotide_cyclase"/>
</dbReference>
<dbReference type="Gene3D" id="2.60.40.10">
    <property type="entry name" value="Immunoglobulins"/>
    <property type="match status" value="1"/>
</dbReference>
<keyword evidence="3" id="KW-0548">Nucleotidyltransferase</keyword>
<dbReference type="InterPro" id="IPR013783">
    <property type="entry name" value="Ig-like_fold"/>
</dbReference>
<dbReference type="Pfam" id="PF07494">
    <property type="entry name" value="Reg_prop"/>
    <property type="match status" value="1"/>
</dbReference>
<comment type="caution">
    <text evidence="3">The sequence shown here is derived from an EMBL/GenBank/DDBJ whole genome shotgun (WGS) entry which is preliminary data.</text>
</comment>
<dbReference type="Gene3D" id="3.30.70.270">
    <property type="match status" value="1"/>
</dbReference>
<dbReference type="InterPro" id="IPR043128">
    <property type="entry name" value="Rev_trsase/Diguanyl_cyclase"/>
</dbReference>
<accession>A0ABT5L2G0</accession>
<protein>
    <recommendedName>
        <fullName evidence="1">diguanylate cyclase</fullName>
        <ecNumber evidence="1">2.7.7.65</ecNumber>
    </recommendedName>
</protein>
<dbReference type="InterPro" id="IPR050469">
    <property type="entry name" value="Diguanylate_Cyclase"/>
</dbReference>
<dbReference type="PANTHER" id="PTHR45138">
    <property type="entry name" value="REGULATORY COMPONENTS OF SENSORY TRANSDUCTION SYSTEM"/>
    <property type="match status" value="1"/>
</dbReference>